<dbReference type="InterPro" id="IPR030887">
    <property type="entry name" value="Beta-barrel_YaiO"/>
</dbReference>
<feature type="domain" description="YaiO beta-barrel" evidence="1">
    <location>
        <begin position="183"/>
        <end position="353"/>
    </location>
</feature>
<dbReference type="InterPro" id="IPR011990">
    <property type="entry name" value="TPR-like_helical_dom_sf"/>
</dbReference>
<gene>
    <name evidence="2" type="ORF">SAMN05443549_102277</name>
</gene>
<dbReference type="Gene3D" id="1.25.40.10">
    <property type="entry name" value="Tetratricopeptide repeat domain"/>
    <property type="match status" value="1"/>
</dbReference>
<organism evidence="2 3">
    <name type="scientific">Flavobacterium fluvii</name>
    <dbReference type="NCBI Taxonomy" id="468056"/>
    <lineage>
        <taxon>Bacteria</taxon>
        <taxon>Pseudomonadati</taxon>
        <taxon>Bacteroidota</taxon>
        <taxon>Flavobacteriia</taxon>
        <taxon>Flavobacteriales</taxon>
        <taxon>Flavobacteriaceae</taxon>
        <taxon>Flavobacterium</taxon>
    </lineage>
</organism>
<dbReference type="OrthoDB" id="742239at2"/>
<sequence>MISKIVTKLTFIMLFFCTFQMLGQEKKFSGDPDSSFKTARELAFNKQRKQAQDTLLFILTKYPDYHDIREFLGTTYSWDEDYKKAGKEFAYILGKDSKRKSTWIAAIKNELWANMPFIALKMSNDALEIFPNDPEILTLKASAYEKSENPLEAMSTIQLVLNQNPDNQEAKDYKINLNKTLSQNTVGINSSVDIYSDTFNPMQYYSFKYGRQTKYGSIIAKVNLNRRFDENGAQYEVDLYPKITKGLYAYVNFGLANSFLFPDMRYGAELYKSLPKSFEVSLGFRTLKYATSTTNIYTGSVGWYNGNNYWSFRPYLTPGDTGTSKSGNLIFRRYRSDANNYLELSAGMGYSPENNQNNISGNLAPIVDLKSQKFNAGYYFSSHNKQNNWGTQFGITHQEKSFDQGSYFWIYTIGLTWELKFK</sequence>
<protein>
    <submittedName>
        <fullName evidence="2">Outer membrane protein, YaiO family</fullName>
    </submittedName>
</protein>
<dbReference type="NCBIfam" id="TIGR04390">
    <property type="entry name" value="OMP_YaiO_dom"/>
    <property type="match status" value="1"/>
</dbReference>
<name>A0A1M5HKT1_9FLAO</name>
<evidence type="ECO:0000313" key="2">
    <source>
        <dbReference type="EMBL" id="SHG16545.1"/>
    </source>
</evidence>
<evidence type="ECO:0000313" key="3">
    <source>
        <dbReference type="Proteomes" id="UP000184516"/>
    </source>
</evidence>
<reference evidence="3" key="1">
    <citation type="submission" date="2016-11" db="EMBL/GenBank/DDBJ databases">
        <authorList>
            <person name="Varghese N."/>
            <person name="Submissions S."/>
        </authorList>
    </citation>
    <scope>NUCLEOTIDE SEQUENCE [LARGE SCALE GENOMIC DNA]</scope>
    <source>
        <strain evidence="3">DSM 19978</strain>
    </source>
</reference>
<dbReference type="STRING" id="468056.SAMN05443549_102277"/>
<evidence type="ECO:0000259" key="1">
    <source>
        <dbReference type="Pfam" id="PF19413"/>
    </source>
</evidence>
<dbReference type="Pfam" id="PF19413">
    <property type="entry name" value="YaiO"/>
    <property type="match status" value="1"/>
</dbReference>
<dbReference type="EMBL" id="FQWB01000002">
    <property type="protein sequence ID" value="SHG16545.1"/>
    <property type="molecule type" value="Genomic_DNA"/>
</dbReference>
<dbReference type="SUPFAM" id="SSF48452">
    <property type="entry name" value="TPR-like"/>
    <property type="match status" value="1"/>
</dbReference>
<dbReference type="RefSeq" id="WP_073369267.1">
    <property type="nucleotide sequence ID" value="NZ_FQWB01000002.1"/>
</dbReference>
<dbReference type="Proteomes" id="UP000184516">
    <property type="component" value="Unassembled WGS sequence"/>
</dbReference>
<dbReference type="AlphaFoldDB" id="A0A1M5HKT1"/>
<accession>A0A1M5HKT1</accession>
<keyword evidence="3" id="KW-1185">Reference proteome</keyword>
<proteinExistence type="predicted"/>